<organism evidence="2 3">
    <name type="scientific">Anaerosacchariphilus hominis</name>
    <dbReference type="NCBI Taxonomy" id="2763017"/>
    <lineage>
        <taxon>Bacteria</taxon>
        <taxon>Bacillati</taxon>
        <taxon>Bacillota</taxon>
        <taxon>Clostridia</taxon>
        <taxon>Lachnospirales</taxon>
        <taxon>Lachnospiraceae</taxon>
        <taxon>Anaerosacchariphilus</taxon>
    </lineage>
</organism>
<dbReference type="GO" id="GO:0008289">
    <property type="term" value="F:lipid binding"/>
    <property type="evidence" value="ECO:0007669"/>
    <property type="project" value="UniProtKB-KW"/>
</dbReference>
<dbReference type="PANTHER" id="PTHR33434">
    <property type="entry name" value="DEGV DOMAIN-CONTAINING PROTEIN DR_1986-RELATED"/>
    <property type="match status" value="1"/>
</dbReference>
<evidence type="ECO:0000313" key="3">
    <source>
        <dbReference type="Proteomes" id="UP000649345"/>
    </source>
</evidence>
<gene>
    <name evidence="2" type="ORF">H8S44_01925</name>
</gene>
<protein>
    <submittedName>
        <fullName evidence="2">DegV family protein</fullName>
    </submittedName>
</protein>
<dbReference type="Proteomes" id="UP000649345">
    <property type="component" value="Unassembled WGS sequence"/>
</dbReference>
<keyword evidence="1" id="KW-0446">Lipid-binding</keyword>
<dbReference type="InterPro" id="IPR043168">
    <property type="entry name" value="DegV_C"/>
</dbReference>
<dbReference type="SUPFAM" id="SSF82549">
    <property type="entry name" value="DAK1/DegV-like"/>
    <property type="match status" value="1"/>
</dbReference>
<dbReference type="Gene3D" id="3.40.50.10170">
    <property type="match status" value="1"/>
</dbReference>
<proteinExistence type="predicted"/>
<dbReference type="PANTHER" id="PTHR33434:SF2">
    <property type="entry name" value="FATTY ACID-BINDING PROTEIN TM_1468"/>
    <property type="match status" value="1"/>
</dbReference>
<dbReference type="AlphaFoldDB" id="A0A923LA95"/>
<dbReference type="Gene3D" id="3.30.1180.10">
    <property type="match status" value="1"/>
</dbReference>
<dbReference type="Pfam" id="PF02645">
    <property type="entry name" value="DegV"/>
    <property type="match status" value="1"/>
</dbReference>
<sequence>MKKIAVVTDSNSGITQEEAQKMGIYVLPMPFTIDGNEYFEGINLTQEEFYEKLKGDADIATSQPSPHSILELWEKLLAEYDEIVHIPMSSGLSGSCQTAAALAADYEDRVFVVNNHRISVTQRRSVETALELVEAGKDGREIREYLEQTGMDASIYITVATLKYLKKGGRLTPAVAAIGTMLRLKPVLTIQGEKLDSCAKARTMHQAKQIMMDHIREDIETRFGGVEAHKVQLDIAHTHNEEEAMKFREEVEKEFPGYQVGFVDPLSLSVSCHIGDGALALAITKMEE</sequence>
<reference evidence="2" key="1">
    <citation type="submission" date="2020-08" db="EMBL/GenBank/DDBJ databases">
        <title>Genome public.</title>
        <authorList>
            <person name="Liu C."/>
            <person name="Sun Q."/>
        </authorList>
    </citation>
    <scope>NUCLEOTIDE SEQUENCE</scope>
    <source>
        <strain evidence="2">NSJ-68</strain>
    </source>
</reference>
<name>A0A923LA95_9FIRM</name>
<evidence type="ECO:0000256" key="1">
    <source>
        <dbReference type="ARBA" id="ARBA00023121"/>
    </source>
</evidence>
<dbReference type="EMBL" id="JACOOR010000001">
    <property type="protein sequence ID" value="MBC5658544.1"/>
    <property type="molecule type" value="Genomic_DNA"/>
</dbReference>
<evidence type="ECO:0000313" key="2">
    <source>
        <dbReference type="EMBL" id="MBC5658544.1"/>
    </source>
</evidence>
<dbReference type="InterPro" id="IPR050270">
    <property type="entry name" value="DegV_domain_contain"/>
</dbReference>
<dbReference type="NCBIfam" id="TIGR00762">
    <property type="entry name" value="DegV"/>
    <property type="match status" value="1"/>
</dbReference>
<dbReference type="InterPro" id="IPR003797">
    <property type="entry name" value="DegV"/>
</dbReference>
<comment type="caution">
    <text evidence="2">The sequence shown here is derived from an EMBL/GenBank/DDBJ whole genome shotgun (WGS) entry which is preliminary data.</text>
</comment>
<dbReference type="PROSITE" id="PS51482">
    <property type="entry name" value="DEGV"/>
    <property type="match status" value="1"/>
</dbReference>
<keyword evidence="3" id="KW-1185">Reference proteome</keyword>
<dbReference type="RefSeq" id="WP_186872752.1">
    <property type="nucleotide sequence ID" value="NZ_JACOOR010000001.1"/>
</dbReference>
<accession>A0A923LA95</accession>